<protein>
    <submittedName>
        <fullName evidence="2">Uncharacterized protein</fullName>
    </submittedName>
</protein>
<proteinExistence type="predicted"/>
<feature type="transmembrane region" description="Helical" evidence="1">
    <location>
        <begin position="97"/>
        <end position="116"/>
    </location>
</feature>
<sequence>MNKIHSKAIKTKWFLLGIGVSKIINIIIIIGVVAAAIAPFVHILFPKESSEKVFGFPSMRVFLFSIGLPISLFILSLFIAFFSNFIELKEYKKSMRIGSICFLFTSSYFIIWTFWYRADFDIYLYYGAMVIVSIFASFAISRLLQSVTKKISKLKSISEKIPNLDKRIKTVNDIASIMPDDNDDLVTYKAMVDVTGDNLKETITEIKKDLN</sequence>
<evidence type="ECO:0000313" key="3">
    <source>
        <dbReference type="Proteomes" id="UP000318833"/>
    </source>
</evidence>
<dbReference type="OrthoDB" id="1161502at2"/>
<keyword evidence="1" id="KW-1133">Transmembrane helix</keyword>
<feature type="transmembrane region" description="Helical" evidence="1">
    <location>
        <begin position="122"/>
        <end position="144"/>
    </location>
</feature>
<keyword evidence="1" id="KW-0472">Membrane</keyword>
<keyword evidence="1" id="KW-0812">Transmembrane</keyword>
<dbReference type="Proteomes" id="UP000318833">
    <property type="component" value="Unassembled WGS sequence"/>
</dbReference>
<feature type="transmembrane region" description="Helical" evidence="1">
    <location>
        <begin position="12"/>
        <end position="41"/>
    </location>
</feature>
<organism evidence="2 3">
    <name type="scientific">Aquimarina algiphila</name>
    <dbReference type="NCBI Taxonomy" id="2047982"/>
    <lineage>
        <taxon>Bacteria</taxon>
        <taxon>Pseudomonadati</taxon>
        <taxon>Bacteroidota</taxon>
        <taxon>Flavobacteriia</taxon>
        <taxon>Flavobacteriales</taxon>
        <taxon>Flavobacteriaceae</taxon>
        <taxon>Aquimarina</taxon>
    </lineage>
</organism>
<accession>A0A554VP29</accession>
<dbReference type="EMBL" id="VLNR01000008">
    <property type="protein sequence ID" value="TSE10161.1"/>
    <property type="molecule type" value="Genomic_DNA"/>
</dbReference>
<dbReference type="AlphaFoldDB" id="A0A554VP29"/>
<comment type="caution">
    <text evidence="2">The sequence shown here is derived from an EMBL/GenBank/DDBJ whole genome shotgun (WGS) entry which is preliminary data.</text>
</comment>
<evidence type="ECO:0000256" key="1">
    <source>
        <dbReference type="SAM" id="Phobius"/>
    </source>
</evidence>
<gene>
    <name evidence="2" type="ORF">FOF46_05315</name>
</gene>
<keyword evidence="3" id="KW-1185">Reference proteome</keyword>
<feature type="transmembrane region" description="Helical" evidence="1">
    <location>
        <begin position="61"/>
        <end position="85"/>
    </location>
</feature>
<evidence type="ECO:0000313" key="2">
    <source>
        <dbReference type="EMBL" id="TSE10161.1"/>
    </source>
</evidence>
<reference evidence="2 3" key="1">
    <citation type="submission" date="2019-07" db="EMBL/GenBank/DDBJ databases">
        <title>The draft genome sequence of Aquimarina algiphila M91.</title>
        <authorList>
            <person name="Meng X."/>
        </authorList>
    </citation>
    <scope>NUCLEOTIDE SEQUENCE [LARGE SCALE GENOMIC DNA]</scope>
    <source>
        <strain evidence="2 3">M91</strain>
    </source>
</reference>
<dbReference type="RefSeq" id="WP_143915727.1">
    <property type="nucleotide sequence ID" value="NZ_CANMIK010000008.1"/>
</dbReference>
<name>A0A554VP29_9FLAO</name>